<keyword evidence="7" id="KW-0963">Cytoplasm</keyword>
<evidence type="ECO:0000256" key="2">
    <source>
        <dbReference type="ARBA" id="ARBA00022533"/>
    </source>
</evidence>
<feature type="active site" evidence="7">
    <location>
        <position position="14"/>
    </location>
</feature>
<sequence>MESPQHDPLGWHGTTILCVRKAGRVAMAGDGQVSLGQTVVKGNARKVRRIAGGKVLAGFAGATADAFTLLERLEAKLERFPDQLERACVDLAKDWRTDRYLRRLEALLAVADTKRSLLVTGQGDVLDPEDGVIGIGSGGNYALAAARALLPVDALDAEEICRRSMKIAADICVYTNGNFVLESLESQA</sequence>
<keyword evidence="7" id="KW-0479">Metal-binding</keyword>
<feature type="binding site" evidence="7">
    <location>
        <position position="175"/>
    </location>
    <ligand>
        <name>Na(+)</name>
        <dbReference type="ChEBI" id="CHEBI:29101"/>
    </ligand>
</feature>
<keyword evidence="2 7" id="KW-0021">Allosteric enzyme</keyword>
<dbReference type="GO" id="GO:0008233">
    <property type="term" value="F:peptidase activity"/>
    <property type="evidence" value="ECO:0007669"/>
    <property type="project" value="UniProtKB-KW"/>
</dbReference>
<protein>
    <recommendedName>
        <fullName evidence="7">ATP-dependent protease subunit HslV</fullName>
        <ecNumber evidence="7">3.4.25.2</ecNumber>
    </recommendedName>
</protein>
<dbReference type="Pfam" id="PF00227">
    <property type="entry name" value="Proteasome"/>
    <property type="match status" value="1"/>
</dbReference>
<dbReference type="PANTHER" id="PTHR32194">
    <property type="entry name" value="METALLOPROTEASE TLDD"/>
    <property type="match status" value="1"/>
</dbReference>
<comment type="caution">
    <text evidence="8">The sequence shown here is derived from an EMBL/GenBank/DDBJ whole genome shotgun (WGS) entry which is preliminary data.</text>
</comment>
<dbReference type="Gene3D" id="3.60.20.10">
    <property type="entry name" value="Glutamine Phosphoribosylpyrophosphate, subunit 1, domain 1"/>
    <property type="match status" value="1"/>
</dbReference>
<gene>
    <name evidence="7 8" type="primary">hslV</name>
    <name evidence="8" type="ORF">J5Y09_17450</name>
</gene>
<dbReference type="NCBIfam" id="TIGR03692">
    <property type="entry name" value="ATP_dep_HslV"/>
    <property type="match status" value="1"/>
</dbReference>
<keyword evidence="5 7" id="KW-0378">Hydrolase</keyword>
<dbReference type="InterPro" id="IPR001353">
    <property type="entry name" value="Proteasome_sua/b"/>
</dbReference>
<evidence type="ECO:0000256" key="6">
    <source>
        <dbReference type="ARBA" id="ARBA00023053"/>
    </source>
</evidence>
<dbReference type="InterPro" id="IPR023333">
    <property type="entry name" value="Proteasome_suB-type"/>
</dbReference>
<comment type="subunit">
    <text evidence="7">A double ring-shaped homohexamer of HslV is capped on each side by a ring-shaped HslU homohexamer. The assembly of the HslU/HslV complex is dependent on binding of ATP.</text>
</comment>
<comment type="function">
    <text evidence="7">Protease subunit of a proteasome-like degradation complex believed to be a general protein degrading machinery.</text>
</comment>
<evidence type="ECO:0000256" key="7">
    <source>
        <dbReference type="HAMAP-Rule" id="MF_00248"/>
    </source>
</evidence>
<comment type="catalytic activity">
    <reaction evidence="7">
        <text>ATP-dependent cleavage of peptide bonds with broad specificity.</text>
        <dbReference type="EC" id="3.4.25.2"/>
    </reaction>
</comment>
<dbReference type="HAMAP" id="MF_00248">
    <property type="entry name" value="HslV"/>
    <property type="match status" value="1"/>
</dbReference>
<dbReference type="CDD" id="cd01913">
    <property type="entry name" value="protease_HslV"/>
    <property type="match status" value="1"/>
</dbReference>
<dbReference type="PANTHER" id="PTHR32194:SF7">
    <property type="entry name" value="ATP-DEPENDENT PROTEASE SUBUNIT HSLV"/>
    <property type="match status" value="1"/>
</dbReference>
<feature type="binding site" evidence="7">
    <location>
        <position position="172"/>
    </location>
    <ligand>
        <name>Na(+)</name>
        <dbReference type="ChEBI" id="CHEBI:29101"/>
    </ligand>
</feature>
<keyword evidence="6 7" id="KW-0915">Sodium</keyword>
<dbReference type="InterPro" id="IPR029055">
    <property type="entry name" value="Ntn_hydrolases_N"/>
</dbReference>
<dbReference type="RefSeq" id="WP_209353105.1">
    <property type="nucleotide sequence ID" value="NZ_JAGIYZ010000018.1"/>
</dbReference>
<dbReference type="PIRSF" id="PIRSF039093">
    <property type="entry name" value="HslV"/>
    <property type="match status" value="1"/>
</dbReference>
<keyword evidence="4 7" id="KW-0888">Threonine protease</keyword>
<comment type="activity regulation">
    <text evidence="7">Allosterically activated by HslU binding.</text>
</comment>
<evidence type="ECO:0000256" key="5">
    <source>
        <dbReference type="ARBA" id="ARBA00022801"/>
    </source>
</evidence>
<dbReference type="NCBIfam" id="NF003964">
    <property type="entry name" value="PRK05456.1"/>
    <property type="match status" value="1"/>
</dbReference>
<comment type="similarity">
    <text evidence="1 7">Belongs to the peptidase T1B family. HslV subfamily.</text>
</comment>
<proteinExistence type="inferred from homology"/>
<comment type="subcellular location">
    <subcellularLocation>
        <location evidence="7">Cytoplasm</location>
    </subcellularLocation>
</comment>
<dbReference type="PROSITE" id="PS51476">
    <property type="entry name" value="PROTEASOME_BETA_2"/>
    <property type="match status" value="1"/>
</dbReference>
<dbReference type="GO" id="GO:0006508">
    <property type="term" value="P:proteolysis"/>
    <property type="evidence" value="ECO:0007669"/>
    <property type="project" value="UniProtKB-KW"/>
</dbReference>
<dbReference type="Proteomes" id="UP000680815">
    <property type="component" value="Unassembled WGS sequence"/>
</dbReference>
<evidence type="ECO:0000313" key="8">
    <source>
        <dbReference type="EMBL" id="MBP0465717.1"/>
    </source>
</evidence>
<evidence type="ECO:0000256" key="4">
    <source>
        <dbReference type="ARBA" id="ARBA00022698"/>
    </source>
</evidence>
<evidence type="ECO:0000256" key="1">
    <source>
        <dbReference type="ARBA" id="ARBA00006053"/>
    </source>
</evidence>
<reference evidence="8 9" key="1">
    <citation type="submission" date="2021-03" db="EMBL/GenBank/DDBJ databases">
        <authorList>
            <person name="So Y."/>
        </authorList>
    </citation>
    <scope>NUCLEOTIDE SEQUENCE [LARGE SCALE GENOMIC DNA]</scope>
    <source>
        <strain evidence="8 9">PWR1</strain>
    </source>
</reference>
<keyword evidence="9" id="KW-1185">Reference proteome</keyword>
<evidence type="ECO:0000313" key="9">
    <source>
        <dbReference type="Proteomes" id="UP000680815"/>
    </source>
</evidence>
<dbReference type="EMBL" id="JAGIYZ010000018">
    <property type="protein sequence ID" value="MBP0465717.1"/>
    <property type="molecule type" value="Genomic_DNA"/>
</dbReference>
<accession>A0ABS4AYV9</accession>
<dbReference type="InterPro" id="IPR022281">
    <property type="entry name" value="ATP-dep_Prtase_HsIV_su"/>
</dbReference>
<keyword evidence="3 7" id="KW-0645">Protease</keyword>
<feature type="binding site" evidence="7">
    <location>
        <position position="169"/>
    </location>
    <ligand>
        <name>Na(+)</name>
        <dbReference type="ChEBI" id="CHEBI:29101"/>
    </ligand>
</feature>
<dbReference type="SUPFAM" id="SSF56235">
    <property type="entry name" value="N-terminal nucleophile aminohydrolases (Ntn hydrolases)"/>
    <property type="match status" value="1"/>
</dbReference>
<evidence type="ECO:0000256" key="3">
    <source>
        <dbReference type="ARBA" id="ARBA00022670"/>
    </source>
</evidence>
<organism evidence="8 9">
    <name type="scientific">Roseomonas nitratireducens</name>
    <dbReference type="NCBI Taxonomy" id="2820810"/>
    <lineage>
        <taxon>Bacteria</taxon>
        <taxon>Pseudomonadati</taxon>
        <taxon>Pseudomonadota</taxon>
        <taxon>Alphaproteobacteria</taxon>
        <taxon>Acetobacterales</taxon>
        <taxon>Roseomonadaceae</taxon>
        <taxon>Roseomonas</taxon>
    </lineage>
</organism>
<dbReference type="EC" id="3.4.25.2" evidence="7"/>
<name>A0ABS4AYV9_9PROT</name>